<keyword evidence="2" id="KW-1185">Reference proteome</keyword>
<accession>A0A1J1HZV1</accession>
<name>A0A1J1HZV1_9DIPT</name>
<protein>
    <submittedName>
        <fullName evidence="1">CLUMA_CG007161, isoform A</fullName>
    </submittedName>
</protein>
<proteinExistence type="predicted"/>
<dbReference type="AlphaFoldDB" id="A0A1J1HZV1"/>
<evidence type="ECO:0000313" key="2">
    <source>
        <dbReference type="Proteomes" id="UP000183832"/>
    </source>
</evidence>
<dbReference type="EMBL" id="CVRI01000037">
    <property type="protein sequence ID" value="CRK93631.1"/>
    <property type="molecule type" value="Genomic_DNA"/>
</dbReference>
<dbReference type="Proteomes" id="UP000183832">
    <property type="component" value="Unassembled WGS sequence"/>
</dbReference>
<reference evidence="1 2" key="1">
    <citation type="submission" date="2015-04" db="EMBL/GenBank/DDBJ databases">
        <authorList>
            <person name="Syromyatnikov M.Y."/>
            <person name="Popov V.N."/>
        </authorList>
    </citation>
    <scope>NUCLEOTIDE SEQUENCE [LARGE SCALE GENOMIC DNA]</scope>
</reference>
<sequence length="69" mass="7973">MKSELKFMTANNNDFHNTLYVFNPGNIQRVADNQSRKKKAFDSRKSLQQSAAFNYIQSSRGGDEQNEKK</sequence>
<evidence type="ECO:0000313" key="1">
    <source>
        <dbReference type="EMBL" id="CRK93631.1"/>
    </source>
</evidence>
<organism evidence="1 2">
    <name type="scientific">Clunio marinus</name>
    <dbReference type="NCBI Taxonomy" id="568069"/>
    <lineage>
        <taxon>Eukaryota</taxon>
        <taxon>Metazoa</taxon>
        <taxon>Ecdysozoa</taxon>
        <taxon>Arthropoda</taxon>
        <taxon>Hexapoda</taxon>
        <taxon>Insecta</taxon>
        <taxon>Pterygota</taxon>
        <taxon>Neoptera</taxon>
        <taxon>Endopterygota</taxon>
        <taxon>Diptera</taxon>
        <taxon>Nematocera</taxon>
        <taxon>Chironomoidea</taxon>
        <taxon>Chironomidae</taxon>
        <taxon>Clunio</taxon>
    </lineage>
</organism>
<gene>
    <name evidence="1" type="ORF">CLUMA_CG007161</name>
</gene>